<dbReference type="AlphaFoldDB" id="A0A0F7RUD5"/>
<accession>A0A0F7RUD5</accession>
<evidence type="ECO:0000313" key="1">
    <source>
        <dbReference type="EMBL" id="CDR98679.1"/>
    </source>
</evidence>
<dbReference type="EMBL" id="CCFA01000243">
    <property type="protein sequence ID" value="CDR98679.1"/>
    <property type="molecule type" value="Genomic_DNA"/>
</dbReference>
<gene>
    <name evidence="1" type="primary">SSCI04310.1</name>
</gene>
<reference evidence="2" key="1">
    <citation type="submission" date="2014-06" db="EMBL/GenBank/DDBJ databases">
        <authorList>
            <person name="Berkman P.J."/>
        </authorList>
    </citation>
    <scope>NUCLEOTIDE SEQUENCE [LARGE SCALE GENOMIC DNA]</scope>
</reference>
<keyword evidence="2" id="KW-1185">Reference proteome</keyword>
<proteinExistence type="predicted"/>
<dbReference type="STRING" id="49012.A0A0F7RUD5"/>
<name>A0A0F7RUD5_9BASI</name>
<sequence length="101" mass="11256">MLLCQEFQKCIPADIAISNLSLHPGMVATDLLKEVHRSYPAWIANPYLTPVARVAMKRPIAADKDGKLGRELMLFCNDFAKSRLGVDAEKVLGEAGLRWPY</sequence>
<protein>
    <submittedName>
        <fullName evidence="1">Uncharacterized protein</fullName>
    </submittedName>
</protein>
<organism evidence="1 2">
    <name type="scientific">Sporisorium scitamineum</name>
    <dbReference type="NCBI Taxonomy" id="49012"/>
    <lineage>
        <taxon>Eukaryota</taxon>
        <taxon>Fungi</taxon>
        <taxon>Dikarya</taxon>
        <taxon>Basidiomycota</taxon>
        <taxon>Ustilaginomycotina</taxon>
        <taxon>Ustilaginomycetes</taxon>
        <taxon>Ustilaginales</taxon>
        <taxon>Ustilaginaceae</taxon>
        <taxon>Sporisorium</taxon>
    </lineage>
</organism>
<evidence type="ECO:0000313" key="2">
    <source>
        <dbReference type="Proteomes" id="UP000242770"/>
    </source>
</evidence>
<dbReference type="Proteomes" id="UP000242770">
    <property type="component" value="Unassembled WGS sequence"/>
</dbReference>